<dbReference type="GO" id="GO:0008168">
    <property type="term" value="F:methyltransferase activity"/>
    <property type="evidence" value="ECO:0007669"/>
    <property type="project" value="UniProtKB-KW"/>
</dbReference>
<comment type="caution">
    <text evidence="2">The sequence shown here is derived from an EMBL/GenBank/DDBJ whole genome shotgun (WGS) entry which is preliminary data.</text>
</comment>
<name>A0ABV6MMD8_9PSEU</name>
<dbReference type="SUPFAM" id="SSF53335">
    <property type="entry name" value="S-adenosyl-L-methionine-dependent methyltransferases"/>
    <property type="match status" value="1"/>
</dbReference>
<dbReference type="Proteomes" id="UP001589810">
    <property type="component" value="Unassembled WGS sequence"/>
</dbReference>
<dbReference type="Gene3D" id="3.40.50.150">
    <property type="entry name" value="Vaccinia Virus protein VP39"/>
    <property type="match status" value="1"/>
</dbReference>
<dbReference type="GO" id="GO:0032259">
    <property type="term" value="P:methylation"/>
    <property type="evidence" value="ECO:0007669"/>
    <property type="project" value="UniProtKB-KW"/>
</dbReference>
<evidence type="ECO:0000259" key="1">
    <source>
        <dbReference type="Pfam" id="PF13649"/>
    </source>
</evidence>
<dbReference type="RefSeq" id="WP_273942742.1">
    <property type="nucleotide sequence ID" value="NZ_CP097263.1"/>
</dbReference>
<evidence type="ECO:0000313" key="3">
    <source>
        <dbReference type="Proteomes" id="UP001589810"/>
    </source>
</evidence>
<feature type="domain" description="Methyltransferase" evidence="1">
    <location>
        <begin position="86"/>
        <end position="173"/>
    </location>
</feature>
<accession>A0ABV6MMD8</accession>
<gene>
    <name evidence="2" type="ORF">ACFFH7_07240</name>
</gene>
<organism evidence="2 3">
    <name type="scientific">Kutzneria chonburiensis</name>
    <dbReference type="NCBI Taxonomy" id="1483604"/>
    <lineage>
        <taxon>Bacteria</taxon>
        <taxon>Bacillati</taxon>
        <taxon>Actinomycetota</taxon>
        <taxon>Actinomycetes</taxon>
        <taxon>Pseudonocardiales</taxon>
        <taxon>Pseudonocardiaceae</taxon>
        <taxon>Kutzneria</taxon>
    </lineage>
</organism>
<dbReference type="Pfam" id="PF13649">
    <property type="entry name" value="Methyltransf_25"/>
    <property type="match status" value="1"/>
</dbReference>
<proteinExistence type="predicted"/>
<keyword evidence="3" id="KW-1185">Reference proteome</keyword>
<dbReference type="EMBL" id="JBHLUD010000002">
    <property type="protein sequence ID" value="MFC0541272.1"/>
    <property type="molecule type" value="Genomic_DNA"/>
</dbReference>
<evidence type="ECO:0000313" key="2">
    <source>
        <dbReference type="EMBL" id="MFC0541272.1"/>
    </source>
</evidence>
<reference evidence="2 3" key="1">
    <citation type="submission" date="2024-09" db="EMBL/GenBank/DDBJ databases">
        <authorList>
            <person name="Sun Q."/>
            <person name="Mori K."/>
        </authorList>
    </citation>
    <scope>NUCLEOTIDE SEQUENCE [LARGE SCALE GENOMIC DNA]</scope>
    <source>
        <strain evidence="2 3">TBRC 1432</strain>
    </source>
</reference>
<protein>
    <submittedName>
        <fullName evidence="2">Class I SAM-dependent methyltransferase</fullName>
        <ecNumber evidence="2">2.1.1.-</ecNumber>
    </submittedName>
</protein>
<dbReference type="InterPro" id="IPR029063">
    <property type="entry name" value="SAM-dependent_MTases_sf"/>
</dbReference>
<dbReference type="InterPro" id="IPR041698">
    <property type="entry name" value="Methyltransf_25"/>
</dbReference>
<dbReference type="CDD" id="cd02440">
    <property type="entry name" value="AdoMet_MTases"/>
    <property type="match status" value="1"/>
</dbReference>
<sequence length="280" mass="30066">MTDVDALTALTRGDRRQARELALRGTSLLAQALATYLDTEDTGSVYDQPAAFEAFISGGGNVGLYAAVEAALADQYRELAPLRLADIGCGDGRVIGNALALGGHLPDSLTLVEPSAALLAQAVRALTPSRAYAGTVQAFLSEVDAEFDLVESTFAMHTIPHVERTQVLATLRHRTERLVIVDFDVPAVEHGGPEHLRFLAETYERGLSEYTGDLVAQGFLMPVLVGQLTPGALASRASRVTWEQPATAWREQLEKAGYASVSVVTLHDYWSSPAFLLTAE</sequence>
<keyword evidence="2" id="KW-0808">Transferase</keyword>
<keyword evidence="2" id="KW-0489">Methyltransferase</keyword>
<dbReference type="EC" id="2.1.1.-" evidence="2"/>